<sequence>MRVLLGCVIKDNDLRPFVRGGDQNQSSNPSRPSNKLPGQLLHLNNAPLVHLRDYDIGAGWYIVGEFEWSSTLQGFILSAFYYGYITTQIIGGRLAEKYGAKFIMGPGLMAAGIMSLFTPLAARYHVAAFAVVRILTGVFAGNVASFSPMRAGLTRKQTIGGIKIIHVSNILSMSLSGVLANISWDLVFYIYGALAVVWIIPWLILVHSSPTEHPTITEEEKLYIMKDRLSFDGEIVVSALGSGLCLLLLTLVGCNNTAIVALLVTTTFFQGSYCGGSNVNVLDLGPNYAGSITGISLTISNLMAIVSAQIDGILTEGNQTLGQWKKVFYTTIAAAIIPYIFYLIYGSVVEQEWNKQEVENIEEISEIPSGKRNVERRKKLSVVATVELNTTSALANYATEAGVVEKFNGRRE</sequence>
<dbReference type="GO" id="GO:0016020">
    <property type="term" value="C:membrane"/>
    <property type="evidence" value="ECO:0007669"/>
    <property type="project" value="UniProtKB-SubCell"/>
</dbReference>
<evidence type="ECO:0000256" key="1">
    <source>
        <dbReference type="ARBA" id="ARBA00004141"/>
    </source>
</evidence>
<feature type="transmembrane region" description="Helical" evidence="6">
    <location>
        <begin position="98"/>
        <end position="118"/>
    </location>
</feature>
<dbReference type="EMBL" id="OC000006">
    <property type="protein sequence ID" value="CAD7255725.1"/>
    <property type="molecule type" value="Genomic_DNA"/>
</dbReference>
<dbReference type="InterPro" id="IPR036259">
    <property type="entry name" value="MFS_trans_sf"/>
</dbReference>
<evidence type="ECO:0008006" key="8">
    <source>
        <dbReference type="Google" id="ProtNLM"/>
    </source>
</evidence>
<evidence type="ECO:0000256" key="4">
    <source>
        <dbReference type="ARBA" id="ARBA00023136"/>
    </source>
</evidence>
<dbReference type="AlphaFoldDB" id="A0A7R9AJY7"/>
<reference evidence="7" key="1">
    <citation type="submission" date="2020-11" db="EMBL/GenBank/DDBJ databases">
        <authorList>
            <person name="Tran Van P."/>
        </authorList>
    </citation>
    <scope>NUCLEOTIDE SEQUENCE</scope>
</reference>
<accession>A0A7R9AJY7</accession>
<evidence type="ECO:0000256" key="2">
    <source>
        <dbReference type="ARBA" id="ARBA00022692"/>
    </source>
</evidence>
<dbReference type="PANTHER" id="PTHR11662">
    <property type="entry name" value="SOLUTE CARRIER FAMILY 17"/>
    <property type="match status" value="1"/>
</dbReference>
<dbReference type="PANTHER" id="PTHR11662:SF399">
    <property type="entry name" value="FI19708P1-RELATED"/>
    <property type="match status" value="1"/>
</dbReference>
<evidence type="ECO:0000256" key="6">
    <source>
        <dbReference type="SAM" id="Phobius"/>
    </source>
</evidence>
<dbReference type="GO" id="GO:0022857">
    <property type="term" value="F:transmembrane transporter activity"/>
    <property type="evidence" value="ECO:0007669"/>
    <property type="project" value="InterPro"/>
</dbReference>
<evidence type="ECO:0000313" key="7">
    <source>
        <dbReference type="EMBL" id="CAD7255725.1"/>
    </source>
</evidence>
<feature type="compositionally biased region" description="Low complexity" evidence="5">
    <location>
        <begin position="23"/>
        <end position="34"/>
    </location>
</feature>
<dbReference type="InterPro" id="IPR050382">
    <property type="entry name" value="MFS_Na/Anion_cotransporter"/>
</dbReference>
<protein>
    <recommendedName>
        <fullName evidence="8">Major facilitator superfamily (MFS) profile domain-containing protein</fullName>
    </recommendedName>
</protein>
<dbReference type="Pfam" id="PF07690">
    <property type="entry name" value="MFS_1"/>
    <property type="match status" value="1"/>
</dbReference>
<evidence type="ECO:0000256" key="5">
    <source>
        <dbReference type="SAM" id="MobiDB-lite"/>
    </source>
</evidence>
<dbReference type="InterPro" id="IPR011701">
    <property type="entry name" value="MFS"/>
</dbReference>
<dbReference type="Gene3D" id="1.20.1250.20">
    <property type="entry name" value="MFS general substrate transporter like domains"/>
    <property type="match status" value="2"/>
</dbReference>
<comment type="subcellular location">
    <subcellularLocation>
        <location evidence="1">Membrane</location>
        <topology evidence="1">Multi-pass membrane protein</topology>
    </subcellularLocation>
</comment>
<gene>
    <name evidence="7" type="ORF">TSIB3V08_LOCUS17</name>
</gene>
<name>A0A7R9AJY7_TIMSH</name>
<feature type="transmembrane region" description="Helical" evidence="6">
    <location>
        <begin position="235"/>
        <end position="268"/>
    </location>
</feature>
<dbReference type="GO" id="GO:0006820">
    <property type="term" value="P:monoatomic anion transport"/>
    <property type="evidence" value="ECO:0007669"/>
    <property type="project" value="TreeGrafter"/>
</dbReference>
<dbReference type="SUPFAM" id="SSF103473">
    <property type="entry name" value="MFS general substrate transporter"/>
    <property type="match status" value="1"/>
</dbReference>
<feature type="transmembrane region" description="Helical" evidence="6">
    <location>
        <begin position="124"/>
        <end position="144"/>
    </location>
</feature>
<keyword evidence="2 6" id="KW-0812">Transmembrane</keyword>
<evidence type="ECO:0000256" key="3">
    <source>
        <dbReference type="ARBA" id="ARBA00022989"/>
    </source>
</evidence>
<feature type="region of interest" description="Disordered" evidence="5">
    <location>
        <begin position="16"/>
        <end position="36"/>
    </location>
</feature>
<feature type="transmembrane region" description="Helical" evidence="6">
    <location>
        <begin position="188"/>
        <end position="206"/>
    </location>
</feature>
<feature type="transmembrane region" description="Helical" evidence="6">
    <location>
        <begin position="288"/>
        <end position="306"/>
    </location>
</feature>
<proteinExistence type="predicted"/>
<feature type="transmembrane region" description="Helical" evidence="6">
    <location>
        <begin position="164"/>
        <end position="182"/>
    </location>
</feature>
<keyword evidence="3 6" id="KW-1133">Transmembrane helix</keyword>
<feature type="transmembrane region" description="Helical" evidence="6">
    <location>
        <begin position="327"/>
        <end position="345"/>
    </location>
</feature>
<keyword evidence="4 6" id="KW-0472">Membrane</keyword>
<organism evidence="7">
    <name type="scientific">Timema shepardi</name>
    <name type="common">Walking stick</name>
    <dbReference type="NCBI Taxonomy" id="629360"/>
    <lineage>
        <taxon>Eukaryota</taxon>
        <taxon>Metazoa</taxon>
        <taxon>Ecdysozoa</taxon>
        <taxon>Arthropoda</taxon>
        <taxon>Hexapoda</taxon>
        <taxon>Insecta</taxon>
        <taxon>Pterygota</taxon>
        <taxon>Neoptera</taxon>
        <taxon>Polyneoptera</taxon>
        <taxon>Phasmatodea</taxon>
        <taxon>Timematodea</taxon>
        <taxon>Timematoidea</taxon>
        <taxon>Timematidae</taxon>
        <taxon>Timema</taxon>
    </lineage>
</organism>